<evidence type="ECO:0000313" key="1">
    <source>
        <dbReference type="EMBL" id="MBM7631103.1"/>
    </source>
</evidence>
<organism evidence="1 2">
    <name type="scientific">Geomicrobium sediminis</name>
    <dbReference type="NCBI Taxonomy" id="1347788"/>
    <lineage>
        <taxon>Bacteria</taxon>
        <taxon>Bacillati</taxon>
        <taxon>Bacillota</taxon>
        <taxon>Bacilli</taxon>
        <taxon>Bacillales</taxon>
        <taxon>Geomicrobium</taxon>
    </lineage>
</organism>
<proteinExistence type="predicted"/>
<comment type="caution">
    <text evidence="1">The sequence shown here is derived from an EMBL/GenBank/DDBJ whole genome shotgun (WGS) entry which is preliminary data.</text>
</comment>
<dbReference type="InterPro" id="IPR010064">
    <property type="entry name" value="HK97-gp10_tail"/>
</dbReference>
<reference evidence="1 2" key="1">
    <citation type="submission" date="2021-01" db="EMBL/GenBank/DDBJ databases">
        <title>Genomic Encyclopedia of Type Strains, Phase IV (KMG-IV): sequencing the most valuable type-strain genomes for metagenomic binning, comparative biology and taxonomic classification.</title>
        <authorList>
            <person name="Goeker M."/>
        </authorList>
    </citation>
    <scope>NUCLEOTIDE SEQUENCE [LARGE SCALE GENOMIC DNA]</scope>
    <source>
        <strain evidence="1 2">DSM 25540</strain>
    </source>
</reference>
<evidence type="ECO:0000313" key="2">
    <source>
        <dbReference type="Proteomes" id="UP000741863"/>
    </source>
</evidence>
<keyword evidence="2" id="KW-1185">Reference proteome</keyword>
<accession>A0ABS2P6T2</accession>
<dbReference type="Proteomes" id="UP000741863">
    <property type="component" value="Unassembled WGS sequence"/>
</dbReference>
<dbReference type="RefSeq" id="WP_204695295.1">
    <property type="nucleotide sequence ID" value="NZ_JAFBEC010000001.1"/>
</dbReference>
<name>A0ABS2P6T2_9BACL</name>
<protein>
    <recommendedName>
        <fullName evidence="3">HK97 gp10 family phage protein</fullName>
    </recommendedName>
</protein>
<dbReference type="EMBL" id="JAFBEC010000001">
    <property type="protein sequence ID" value="MBM7631103.1"/>
    <property type="molecule type" value="Genomic_DNA"/>
</dbReference>
<sequence>MSVETFGFDNLQNRLLAVAERDAPRLIDESVERQGMQIVADVKQGSPVRAESGGGNLKRKWTIGVVSNGAVEIGTNVDYALPVEKGFIHNNGGFKVKGVHMLEKAVENGRRRLPGEMDRLMSAIRNELGL</sequence>
<dbReference type="Pfam" id="PF04883">
    <property type="entry name" value="HK97-gp10_like"/>
    <property type="match status" value="1"/>
</dbReference>
<evidence type="ECO:0008006" key="3">
    <source>
        <dbReference type="Google" id="ProtNLM"/>
    </source>
</evidence>
<gene>
    <name evidence="1" type="ORF">JOD17_000194</name>
</gene>